<proteinExistence type="predicted"/>
<accession>A0A117QXI5</accession>
<name>A0A117QXI5_9ACTN</name>
<evidence type="ECO:0000313" key="3">
    <source>
        <dbReference type="Proteomes" id="UP000054375"/>
    </source>
</evidence>
<dbReference type="AlphaFoldDB" id="A0A117QXI5"/>
<feature type="region of interest" description="Disordered" evidence="1">
    <location>
        <begin position="108"/>
        <end position="201"/>
    </location>
</feature>
<protein>
    <submittedName>
        <fullName evidence="2">Uncharacterized protein</fullName>
    </submittedName>
</protein>
<reference evidence="2 3" key="1">
    <citation type="submission" date="2015-10" db="EMBL/GenBank/DDBJ databases">
        <title>Draft genome sequence of Streptomyces griseorubiginosus DSM 40469, type strain for the species Streptomyces griseorubiginosus.</title>
        <authorList>
            <person name="Ruckert C."/>
            <person name="Winkler A."/>
            <person name="Kalinowski J."/>
            <person name="Kampfer P."/>
            <person name="Glaeser S."/>
        </authorList>
    </citation>
    <scope>NUCLEOTIDE SEQUENCE [LARGE SCALE GENOMIC DNA]</scope>
    <source>
        <strain evidence="2 3">DSM 40469</strain>
    </source>
</reference>
<comment type="caution">
    <text evidence="2">The sequence shown here is derived from an EMBL/GenBank/DDBJ whole genome shotgun (WGS) entry which is preliminary data.</text>
</comment>
<evidence type="ECO:0000256" key="1">
    <source>
        <dbReference type="SAM" id="MobiDB-lite"/>
    </source>
</evidence>
<dbReference type="Proteomes" id="UP000054375">
    <property type="component" value="Unassembled WGS sequence"/>
</dbReference>
<feature type="compositionally biased region" description="Gly residues" evidence="1">
    <location>
        <begin position="109"/>
        <end position="124"/>
    </location>
</feature>
<feature type="compositionally biased region" description="Gly residues" evidence="1">
    <location>
        <begin position="14"/>
        <end position="37"/>
    </location>
</feature>
<dbReference type="EMBL" id="LMWV01000034">
    <property type="protein sequence ID" value="KUN59711.1"/>
    <property type="molecule type" value="Genomic_DNA"/>
</dbReference>
<gene>
    <name evidence="2" type="ORF">AQJ54_39030</name>
</gene>
<feature type="region of interest" description="Disordered" evidence="1">
    <location>
        <begin position="1"/>
        <end position="52"/>
    </location>
</feature>
<keyword evidence="3" id="KW-1185">Reference proteome</keyword>
<sequence>MHPVGAEPELVGQGPPGGGQPALGAERGLGGAGGAGGEVEEEPVLGGGTRGVRFGTGVGREQAVVLLGAGHQETDAGQVEAAQQWELGGFGDQQAALGVQDVAGEFGAPAGGVDAGDGGPGEGGRAQPHRVFRGVVEQDADVGAGPRQQVGEEGRPCGGSGRHLVVGELPPLEPQSGPVVPPPSDDELRDRTPPGVHEGAR</sequence>
<organism evidence="2 3">
    <name type="scientific">Streptomyces griseorubiginosus</name>
    <dbReference type="NCBI Taxonomy" id="67304"/>
    <lineage>
        <taxon>Bacteria</taxon>
        <taxon>Bacillati</taxon>
        <taxon>Actinomycetota</taxon>
        <taxon>Actinomycetes</taxon>
        <taxon>Kitasatosporales</taxon>
        <taxon>Streptomycetaceae</taxon>
        <taxon>Streptomyces</taxon>
    </lineage>
</organism>
<feature type="compositionally biased region" description="Basic and acidic residues" evidence="1">
    <location>
        <begin position="186"/>
        <end position="201"/>
    </location>
</feature>
<evidence type="ECO:0000313" key="2">
    <source>
        <dbReference type="EMBL" id="KUN59711.1"/>
    </source>
</evidence>